<organism evidence="1 2">
    <name type="scientific">Gramella jeungdoensis</name>
    <dbReference type="NCBI Taxonomy" id="708091"/>
    <lineage>
        <taxon>Bacteria</taxon>
        <taxon>Pseudomonadati</taxon>
        <taxon>Bacteroidota</taxon>
        <taxon>Flavobacteriia</taxon>
        <taxon>Flavobacteriales</taxon>
        <taxon>Flavobacteriaceae</taxon>
        <taxon>Christiangramia</taxon>
    </lineage>
</organism>
<dbReference type="Pfam" id="PF22398">
    <property type="entry name" value="DUF6978"/>
    <property type="match status" value="1"/>
</dbReference>
<keyword evidence="2" id="KW-1185">Reference proteome</keyword>
<accession>A0ABT0YYT4</accession>
<name>A0ABT0YYT4_9FLAO</name>
<proteinExistence type="predicted"/>
<sequence>MAISDLECELLIKEEKQFSDLINPLKLGPAPISWTREIKGVNSKNLYLLDFYRGSFELSRYTFNKRYKQSIIIFRYDNGGRHTNPDGKSFDGPHIHLYKEGYNDKFAYPIEDIGIDNSDSMEEVLNKILHFCNIKKIPSVEISMF</sequence>
<dbReference type="RefSeq" id="WP_252111026.1">
    <property type="nucleotide sequence ID" value="NZ_JAMSCK010000002.1"/>
</dbReference>
<evidence type="ECO:0000313" key="2">
    <source>
        <dbReference type="Proteomes" id="UP001155077"/>
    </source>
</evidence>
<evidence type="ECO:0000313" key="1">
    <source>
        <dbReference type="EMBL" id="MCM8568624.1"/>
    </source>
</evidence>
<dbReference type="Proteomes" id="UP001155077">
    <property type="component" value="Unassembled WGS sequence"/>
</dbReference>
<dbReference type="EMBL" id="JAMSCK010000002">
    <property type="protein sequence ID" value="MCM8568624.1"/>
    <property type="molecule type" value="Genomic_DNA"/>
</dbReference>
<dbReference type="InterPro" id="IPR053916">
    <property type="entry name" value="DUF6978"/>
</dbReference>
<comment type="caution">
    <text evidence="1">The sequence shown here is derived from an EMBL/GenBank/DDBJ whole genome shotgun (WGS) entry which is preliminary data.</text>
</comment>
<gene>
    <name evidence="1" type="ORF">NE848_04490</name>
</gene>
<reference evidence="1" key="1">
    <citation type="submission" date="2022-06" db="EMBL/GenBank/DDBJ databases">
        <title>Gramella sediminis sp. nov., isolated from deep-sea sediment of the Indian Ocean.</title>
        <authorList>
            <person name="Yang L."/>
        </authorList>
    </citation>
    <scope>NUCLEOTIDE SEQUENCE</scope>
    <source>
        <strain evidence="1">HMD3159</strain>
    </source>
</reference>
<protein>
    <submittedName>
        <fullName evidence="1">Uncharacterized protein</fullName>
    </submittedName>
</protein>